<feature type="region of interest" description="Disordered" evidence="2">
    <location>
        <begin position="255"/>
        <end position="282"/>
    </location>
</feature>
<dbReference type="GO" id="GO:0005638">
    <property type="term" value="C:lamin filament"/>
    <property type="evidence" value="ECO:0007669"/>
    <property type="project" value="TreeGrafter"/>
</dbReference>
<evidence type="ECO:0000256" key="2">
    <source>
        <dbReference type="SAM" id="MobiDB-lite"/>
    </source>
</evidence>
<evidence type="ECO:0000313" key="4">
    <source>
        <dbReference type="Ensembl" id="ENSMSIP00000032528.1"/>
    </source>
</evidence>
<proteinExistence type="predicted"/>
<dbReference type="Ensembl" id="ENSMSIT00000041045.1">
    <property type="protein sequence ID" value="ENSMSIP00000032528.1"/>
    <property type="gene ID" value="ENSMSIG00000027253.1"/>
</dbReference>
<evidence type="ECO:0000313" key="5">
    <source>
        <dbReference type="Proteomes" id="UP000694415"/>
    </source>
</evidence>
<feature type="compositionally biased region" description="Basic residues" evidence="2">
    <location>
        <begin position="543"/>
        <end position="557"/>
    </location>
</feature>
<dbReference type="GO" id="GO:0030527">
    <property type="term" value="F:structural constituent of chromatin"/>
    <property type="evidence" value="ECO:0007669"/>
    <property type="project" value="TreeGrafter"/>
</dbReference>
<protein>
    <submittedName>
        <fullName evidence="4">Lamin tail domain containing 2</fullName>
    </submittedName>
</protein>
<dbReference type="Gene3D" id="2.60.40.1260">
    <property type="entry name" value="Lamin Tail domain"/>
    <property type="match status" value="1"/>
</dbReference>
<sequence length="674" mass="74907">MAPKSCQESEDKQVSPAPAGVQPDSSDLGSPVGTPVDRVAPSYSQSAKLYASTPMGCSVKQQLALETLDPRTLRLLWEQRELEIQALRWAVQNGHNARYSSILQEVAGVPSERLRGMIASPTRNSKSQDKFLRNQVQKLTLELKAQKEQAQQEKQQLEEKLQQNLCAKQQLEAELQTFQKSCLLQLARSSWVGRVLRSQTGSVEVVTAEVLRDPSDFSESAEIPTSGESFRLEDVDWNSIAQRYPNLFSNLNFYSDQKQSQPPTSEMYTLDSEGATKHTEKPTKILEWSALPLLDTSSSERTQSDTSSCPMALHSGAKKTTGHSSQGTNLASSEQMQEHTRSFNGYTEDLCKSHSPSCSKTVLESYTDLHHPYTRPQLNPFGCCLKIAAVSHREKFIRIINQSQAETIDLGGFVLQQLVRDFPVCMYRFPPGTLLAPQHHITVWGEGTSRTKKQLPVASGQDPFQFQSSRGCVTVLVNPQGQVLSEHQATPCVTLGSKIFTDNTDWSIDCFPLSESEPNVHPGEQQCRPSSPQKGRAKDAGARRKKPGPGVRQHRHSSTSGLRASRTLHPTETRDILPLLSSRKLLPSGEVLTQQEGVKAETSELLPVIPECPSRLCLGEDSLGRQEYKVQVCRKSVDLSCPMVALSVQNTAESRYGFRFLCYPPITEELCRRL</sequence>
<dbReference type="Proteomes" id="UP000694415">
    <property type="component" value="Unplaced"/>
</dbReference>
<dbReference type="PROSITE" id="PS51841">
    <property type="entry name" value="LTD"/>
    <property type="match status" value="1"/>
</dbReference>
<evidence type="ECO:0000259" key="3">
    <source>
        <dbReference type="PROSITE" id="PS51841"/>
    </source>
</evidence>
<feature type="region of interest" description="Disordered" evidence="2">
    <location>
        <begin position="1"/>
        <end position="39"/>
    </location>
</feature>
<name>A0A8C6I893_MUSSI</name>
<feature type="region of interest" description="Disordered" evidence="2">
    <location>
        <begin position="296"/>
        <end position="335"/>
    </location>
</feature>
<feature type="coiled-coil region" evidence="1">
    <location>
        <begin position="129"/>
        <end position="174"/>
    </location>
</feature>
<feature type="compositionally biased region" description="Polar residues" evidence="2">
    <location>
        <begin position="255"/>
        <end position="267"/>
    </location>
</feature>
<keyword evidence="5" id="KW-1185">Reference proteome</keyword>
<dbReference type="GeneTree" id="ENSGT00390000012150"/>
<dbReference type="InterPro" id="IPR001322">
    <property type="entry name" value="Lamin_tail_dom"/>
</dbReference>
<keyword evidence="1" id="KW-0175">Coiled coil</keyword>
<reference evidence="4" key="2">
    <citation type="submission" date="2025-09" db="UniProtKB">
        <authorList>
            <consortium name="Ensembl"/>
        </authorList>
    </citation>
    <scope>IDENTIFICATION</scope>
</reference>
<feature type="compositionally biased region" description="Polar residues" evidence="2">
    <location>
        <begin position="322"/>
        <end position="335"/>
    </location>
</feature>
<accession>A0A8C6I893</accession>
<reference evidence="4" key="1">
    <citation type="submission" date="2025-08" db="UniProtKB">
        <authorList>
            <consortium name="Ensembl"/>
        </authorList>
    </citation>
    <scope>IDENTIFICATION</scope>
</reference>
<dbReference type="InterPro" id="IPR036415">
    <property type="entry name" value="Lamin_tail_dom_sf"/>
</dbReference>
<dbReference type="SUPFAM" id="SSF74853">
    <property type="entry name" value="Lamin A/C globular tail domain"/>
    <property type="match status" value="1"/>
</dbReference>
<dbReference type="AlphaFoldDB" id="A0A8C6I893"/>
<dbReference type="Pfam" id="PF00932">
    <property type="entry name" value="LTD"/>
    <property type="match status" value="1"/>
</dbReference>
<feature type="compositionally biased region" description="Low complexity" evidence="2">
    <location>
        <begin position="296"/>
        <end position="308"/>
    </location>
</feature>
<evidence type="ECO:0000256" key="1">
    <source>
        <dbReference type="SAM" id="Coils"/>
    </source>
</evidence>
<dbReference type="PANTHER" id="PTHR19956:SF5">
    <property type="entry name" value="LAMIN TAIL DOMAIN-CONTAINING PROTEIN 2"/>
    <property type="match status" value="1"/>
</dbReference>
<feature type="domain" description="LTD" evidence="3">
    <location>
        <begin position="372"/>
        <end position="491"/>
    </location>
</feature>
<organism evidence="4 5">
    <name type="scientific">Mus spicilegus</name>
    <name type="common">Mound-building mouse</name>
    <dbReference type="NCBI Taxonomy" id="10103"/>
    <lineage>
        <taxon>Eukaryota</taxon>
        <taxon>Metazoa</taxon>
        <taxon>Chordata</taxon>
        <taxon>Craniata</taxon>
        <taxon>Vertebrata</taxon>
        <taxon>Euteleostomi</taxon>
        <taxon>Mammalia</taxon>
        <taxon>Eutheria</taxon>
        <taxon>Euarchontoglires</taxon>
        <taxon>Glires</taxon>
        <taxon>Rodentia</taxon>
        <taxon>Myomorpha</taxon>
        <taxon>Muroidea</taxon>
        <taxon>Muridae</taxon>
        <taxon>Murinae</taxon>
        <taxon>Mus</taxon>
        <taxon>Mus</taxon>
    </lineage>
</organism>
<dbReference type="InterPro" id="IPR052877">
    <property type="entry name" value="Lamin_tail_domain"/>
</dbReference>
<feature type="region of interest" description="Disordered" evidence="2">
    <location>
        <begin position="515"/>
        <end position="571"/>
    </location>
</feature>
<dbReference type="PANTHER" id="PTHR19956">
    <property type="entry name" value="LAMIN TAIL DOMAIN-CONTAINING PROTEIN 2"/>
    <property type="match status" value="1"/>
</dbReference>